<proteinExistence type="evidence at transcript level"/>
<comment type="cofactor">
    <cofactor evidence="1">
        <name>FAD</name>
        <dbReference type="ChEBI" id="CHEBI:57692"/>
    </cofactor>
</comment>
<dbReference type="PRINTS" id="PR00368">
    <property type="entry name" value="FADPNR"/>
</dbReference>
<dbReference type="CD-CODE" id="EA8B71D1">
    <property type="entry name" value="Pyrenoid"/>
</dbReference>
<evidence type="ECO:0000256" key="1">
    <source>
        <dbReference type="ARBA" id="ARBA00001974"/>
    </source>
</evidence>
<keyword evidence="4" id="KW-0560">Oxidoreductase</keyword>
<dbReference type="SUPFAM" id="SSF51905">
    <property type="entry name" value="FAD/NAD(P)-binding domain"/>
    <property type="match status" value="2"/>
</dbReference>
<keyword evidence="3" id="KW-0274">FAD</keyword>
<protein>
    <submittedName>
        <fullName evidence="6">Putative type II NADH dehydrogenase</fullName>
    </submittedName>
</protein>
<dbReference type="PRINTS" id="PR00411">
    <property type="entry name" value="PNDRDTASEI"/>
</dbReference>
<dbReference type="PANTHER" id="PTHR42913">
    <property type="entry name" value="APOPTOSIS-INDUCING FACTOR 1"/>
    <property type="match status" value="1"/>
</dbReference>
<dbReference type="GO" id="GO:0016491">
    <property type="term" value="F:oxidoreductase activity"/>
    <property type="evidence" value="ECO:0007669"/>
    <property type="project" value="UniProtKB-KW"/>
</dbReference>
<evidence type="ECO:0000256" key="2">
    <source>
        <dbReference type="ARBA" id="ARBA00022630"/>
    </source>
</evidence>
<sequence length="602" mass="60676">MLAFNSLAASQPATSARNAAAATPVYSNMQRSVSRMQRLGLSSVFAGDWSGAARLMGFRAAGSQAPHGARAVATQATGSPAFGPGTSSGHHSPRVVVLGGGFGGLYAAVRLEQLMWPRGNKPQITLVDQADRFVFKPLLYELINGAATADEVSPSFEQLLAPYPIRFVQAQVASVSPAAPHADAPDPDAPDAAGAVTLSDGTQLPYDFLVVALGGQPDSRGVPGVKEWAVPFAGYEDALRVKGTLDLLSDAGAGGCVVVVGAGYAGVELAATVAERLRARGAGGAVAVKVLTPGSHILEGCPEGQREAASKALADLGVEVLTGARVLGLDPPLAASDAGEQSPAAGTSAAALPTACRVSYSLASDAGSAAGGAARSHLGADLVVWTAGTSPATREARAGFPFPVNARGALETEPTLRVSGSDNVFALGDVAVAAPSPADPHHTQALPATAQVAFQQADYAAWNVWAAINGRPLLPFKYQHLGSMMALGQTNAAVALPIPVPTALADAVRSSPLGPLLSAAGVRVGGAGPEAEAAVAGAAAAEGKSSAVGDSGVTVEGPLAQLMRRGAYLYRQPTNEQRLNVATSWVKLGLEAAAALAGGSRR</sequence>
<dbReference type="Pfam" id="PF07992">
    <property type="entry name" value="Pyr_redox_2"/>
    <property type="match status" value="1"/>
</dbReference>
<dbReference type="PANTHER" id="PTHR42913:SF4">
    <property type="entry name" value="ALTERNATIVE NAD(P)H-UBIQUINONE OXIDOREDUCTASE C1, CHLOROPLASTIC_MITOCHONDRIAL"/>
    <property type="match status" value="1"/>
</dbReference>
<gene>
    <name evidence="6" type="primary">NDA5</name>
</gene>
<accession>A6YT86</accession>
<dbReference type="ExpressionAtlas" id="A6YT86">
    <property type="expression patterns" value="baseline"/>
</dbReference>
<feature type="domain" description="FAD/NAD(P)-binding" evidence="5">
    <location>
        <begin position="94"/>
        <end position="457"/>
    </location>
</feature>
<dbReference type="InterPro" id="IPR051169">
    <property type="entry name" value="NADH-Q_oxidoreductase"/>
</dbReference>
<evidence type="ECO:0000256" key="3">
    <source>
        <dbReference type="ARBA" id="ARBA00022827"/>
    </source>
</evidence>
<evidence type="ECO:0000259" key="5">
    <source>
        <dbReference type="Pfam" id="PF07992"/>
    </source>
</evidence>
<organism evidence="6">
    <name type="scientific">Chlamydomonas reinhardtii</name>
    <name type="common">Chlamydomonas smithii</name>
    <dbReference type="NCBI Taxonomy" id="3055"/>
    <lineage>
        <taxon>Eukaryota</taxon>
        <taxon>Viridiplantae</taxon>
        <taxon>Chlorophyta</taxon>
        <taxon>core chlorophytes</taxon>
        <taxon>Chlorophyceae</taxon>
        <taxon>CS clade</taxon>
        <taxon>Chlamydomonadales</taxon>
        <taxon>Chlamydomonadaceae</taxon>
        <taxon>Chlamydomonas</taxon>
    </lineage>
</organism>
<dbReference type="Gene3D" id="3.50.50.100">
    <property type="match status" value="1"/>
</dbReference>
<dbReference type="FunFam" id="3.50.50.100:FF:000045">
    <property type="entry name" value="Type-II NADH dehydrogenase"/>
    <property type="match status" value="1"/>
</dbReference>
<keyword evidence="2" id="KW-0285">Flavoprotein</keyword>
<dbReference type="EMBL" id="EF656364">
    <property type="protein sequence ID" value="ABR53723.1"/>
    <property type="molecule type" value="mRNA"/>
</dbReference>
<name>A6YT86_CHLRE</name>
<dbReference type="AlphaFoldDB" id="A6YT86"/>
<dbReference type="InterPro" id="IPR036188">
    <property type="entry name" value="FAD/NAD-bd_sf"/>
</dbReference>
<dbReference type="InterPro" id="IPR023753">
    <property type="entry name" value="FAD/NAD-binding_dom"/>
</dbReference>
<evidence type="ECO:0000313" key="6">
    <source>
        <dbReference type="EMBL" id="ABR53723.1"/>
    </source>
</evidence>
<reference evidence="6" key="1">
    <citation type="submission" date="2007-06" db="EMBL/GenBank/DDBJ databases">
        <title>cDNA encoding Nda5, a putative type II NADH dehydrogenase of Chlamydomonas reinhardtii.</title>
        <authorList>
            <person name="Purton S."/>
            <person name="Nixon P.J."/>
        </authorList>
    </citation>
    <scope>NUCLEOTIDE SEQUENCE</scope>
</reference>
<evidence type="ECO:0000256" key="4">
    <source>
        <dbReference type="ARBA" id="ARBA00023002"/>
    </source>
</evidence>